<accession>A0A7J6B1G2</accession>
<dbReference type="SUPFAM" id="SSF161084">
    <property type="entry name" value="MAPEG domain-like"/>
    <property type="match status" value="1"/>
</dbReference>
<dbReference type="InterPro" id="IPR020066">
    <property type="entry name" value="Cortexin"/>
</dbReference>
<reference evidence="7 8" key="1">
    <citation type="submission" date="2020-02" db="EMBL/GenBank/DDBJ databases">
        <title>A chromosome-scale genome assembly of the black bullhead catfish (Ameiurus melas).</title>
        <authorList>
            <person name="Wen M."/>
            <person name="Zham M."/>
            <person name="Cabau C."/>
            <person name="Klopp C."/>
            <person name="Donnadieu C."/>
            <person name="Roques C."/>
            <person name="Bouchez O."/>
            <person name="Lampietro C."/>
            <person name="Jouanno E."/>
            <person name="Herpin A."/>
            <person name="Louis A."/>
            <person name="Berthelot C."/>
            <person name="Parey E."/>
            <person name="Roest-Crollius H."/>
            <person name="Braasch I."/>
            <person name="Postlethwait J."/>
            <person name="Robinson-Rechavi M."/>
            <person name="Echchiki A."/>
            <person name="Begum T."/>
            <person name="Montfort J."/>
            <person name="Schartl M."/>
            <person name="Bobe J."/>
            <person name="Guiguen Y."/>
        </authorList>
    </citation>
    <scope>NUCLEOTIDE SEQUENCE [LARGE SCALE GENOMIC DNA]</scope>
    <source>
        <strain evidence="7">M_S1</strain>
        <tissue evidence="7">Blood</tissue>
    </source>
</reference>
<dbReference type="InterPro" id="IPR023352">
    <property type="entry name" value="MAPEG-like_dom_sf"/>
</dbReference>
<keyword evidence="8" id="KW-1185">Reference proteome</keyword>
<organism evidence="7 8">
    <name type="scientific">Ameiurus melas</name>
    <name type="common">Black bullhead</name>
    <name type="synonym">Silurus melas</name>
    <dbReference type="NCBI Taxonomy" id="219545"/>
    <lineage>
        <taxon>Eukaryota</taxon>
        <taxon>Metazoa</taxon>
        <taxon>Chordata</taxon>
        <taxon>Craniata</taxon>
        <taxon>Vertebrata</taxon>
        <taxon>Euteleostomi</taxon>
        <taxon>Actinopterygii</taxon>
        <taxon>Neopterygii</taxon>
        <taxon>Teleostei</taxon>
        <taxon>Ostariophysi</taxon>
        <taxon>Siluriformes</taxon>
        <taxon>Ictaluridae</taxon>
        <taxon>Ameiurus</taxon>
    </lineage>
</organism>
<dbReference type="AlphaFoldDB" id="A0A7J6B1G2"/>
<feature type="transmembrane region" description="Helical" evidence="6">
    <location>
        <begin position="326"/>
        <end position="349"/>
    </location>
</feature>
<keyword evidence="4 6" id="KW-0472">Membrane</keyword>
<keyword evidence="2 6" id="KW-0812">Transmembrane</keyword>
<feature type="transmembrane region" description="Helical" evidence="6">
    <location>
        <begin position="403"/>
        <end position="424"/>
    </location>
</feature>
<evidence type="ECO:0000313" key="8">
    <source>
        <dbReference type="Proteomes" id="UP000593565"/>
    </source>
</evidence>
<gene>
    <name evidence="7" type="ORF">AMELA_G00080320</name>
</gene>
<feature type="region of interest" description="Disordered" evidence="5">
    <location>
        <begin position="141"/>
        <end position="178"/>
    </location>
</feature>
<evidence type="ECO:0008006" key="9">
    <source>
        <dbReference type="Google" id="ProtNLM"/>
    </source>
</evidence>
<evidence type="ECO:0000256" key="1">
    <source>
        <dbReference type="ARBA" id="ARBA00004167"/>
    </source>
</evidence>
<dbReference type="Proteomes" id="UP000593565">
    <property type="component" value="Unassembled WGS sequence"/>
</dbReference>
<evidence type="ECO:0000313" key="7">
    <source>
        <dbReference type="EMBL" id="KAF4088229.1"/>
    </source>
</evidence>
<feature type="compositionally biased region" description="Basic and acidic residues" evidence="5">
    <location>
        <begin position="141"/>
        <end position="157"/>
    </location>
</feature>
<evidence type="ECO:0000256" key="6">
    <source>
        <dbReference type="SAM" id="Phobius"/>
    </source>
</evidence>
<feature type="transmembrane region" description="Helical" evidence="6">
    <location>
        <begin position="431"/>
        <end position="452"/>
    </location>
</feature>
<proteinExistence type="predicted"/>
<sequence>MAEHLHSSTLSASGANQPIPFLTLEQKAAFVFVLLLFIFLGLLIVRCFRILLDPYSRACFAGKTDQNSRQSILLNFGKENFKCYPCSERWPFMNTRMVFNAPLHNKSKIFEFKMSEDLSSDSVPIVKALETRPGDKADLKLEKSGMDLVEKESERSDSGSVRGGVSRTESEREFGGQEKQAMCEDCLEGKQPELKEKSPHLEIEVEELNSMPEKAAGVFNPNVSILRSTSLPDPPKYRSEMWPEENHALIGQQDTLPDGCHDYHDYHDYPKQSRLQVCSCAGTYRDALKMAVSIFMSALVFPVLVWGGYTFLPFDAPLLDDAALRLVYTLRCSVFAVIPIVLGMLVLGVSRVRFRSLKPHCEGEVEEVNIHRRYIDDSVSLFLLYFLQLGVMAAYLNQNLLKLVPLLTIIFATGRLVYWIAAAWGSSLRGFGFGFSFLPMLTMLVANLYFIFMADSAGSIFAQDDQEQPNPPLEYRKRLWG</sequence>
<dbReference type="GO" id="GO:0005765">
    <property type="term" value="C:lysosomal membrane"/>
    <property type="evidence" value="ECO:0007669"/>
    <property type="project" value="TreeGrafter"/>
</dbReference>
<dbReference type="GO" id="GO:0045055">
    <property type="term" value="P:regulated exocytosis"/>
    <property type="evidence" value="ECO:0007669"/>
    <property type="project" value="TreeGrafter"/>
</dbReference>
<evidence type="ECO:0000256" key="2">
    <source>
        <dbReference type="ARBA" id="ARBA00022692"/>
    </source>
</evidence>
<keyword evidence="3 6" id="KW-1133">Transmembrane helix</keyword>
<evidence type="ECO:0000256" key="5">
    <source>
        <dbReference type="SAM" id="MobiDB-lite"/>
    </source>
</evidence>
<protein>
    <recommendedName>
        <fullName evidence="9">Transmembrane protein 79</fullName>
    </recommendedName>
</protein>
<feature type="transmembrane region" description="Helical" evidence="6">
    <location>
        <begin position="294"/>
        <end position="314"/>
    </location>
</feature>
<evidence type="ECO:0000256" key="3">
    <source>
        <dbReference type="ARBA" id="ARBA00022989"/>
    </source>
</evidence>
<feature type="transmembrane region" description="Helical" evidence="6">
    <location>
        <begin position="379"/>
        <end position="397"/>
    </location>
</feature>
<evidence type="ECO:0000256" key="4">
    <source>
        <dbReference type="ARBA" id="ARBA00023136"/>
    </source>
</evidence>
<feature type="compositionally biased region" description="Low complexity" evidence="5">
    <location>
        <begin position="158"/>
        <end position="167"/>
    </location>
</feature>
<feature type="transmembrane region" description="Helical" evidence="6">
    <location>
        <begin position="28"/>
        <end position="48"/>
    </location>
</feature>
<dbReference type="PANTHER" id="PTHR31004:SF4">
    <property type="entry name" value="TRANSMEMBRANE PROTEIN 79"/>
    <property type="match status" value="1"/>
</dbReference>
<dbReference type="Pfam" id="PF11057">
    <property type="entry name" value="Cortexin"/>
    <property type="match status" value="1"/>
</dbReference>
<dbReference type="GO" id="GO:0032588">
    <property type="term" value="C:trans-Golgi network membrane"/>
    <property type="evidence" value="ECO:0007669"/>
    <property type="project" value="TreeGrafter"/>
</dbReference>
<dbReference type="PANTHER" id="PTHR31004">
    <property type="entry name" value="TRANSMEMBRANE PROTEIN 79"/>
    <property type="match status" value="1"/>
</dbReference>
<comment type="subcellular location">
    <subcellularLocation>
        <location evidence="1">Membrane</location>
        <topology evidence="1">Single-pass membrane protein</topology>
    </subcellularLocation>
</comment>
<comment type="caution">
    <text evidence="7">The sequence shown here is derived from an EMBL/GenBank/DDBJ whole genome shotgun (WGS) entry which is preliminary data.</text>
</comment>
<name>A0A7J6B1G2_AMEME</name>
<dbReference type="EMBL" id="JAAGNN010000006">
    <property type="protein sequence ID" value="KAF4088229.1"/>
    <property type="molecule type" value="Genomic_DNA"/>
</dbReference>
<dbReference type="Gene3D" id="1.20.120.550">
    <property type="entry name" value="Membrane associated eicosanoid/glutathione metabolism-like domain"/>
    <property type="match status" value="1"/>
</dbReference>